<dbReference type="InterPro" id="IPR036625">
    <property type="entry name" value="E3-bd_dom_sf"/>
</dbReference>
<dbReference type="CDD" id="cd06849">
    <property type="entry name" value="lipoyl_domain"/>
    <property type="match status" value="1"/>
</dbReference>
<evidence type="ECO:0000256" key="4">
    <source>
        <dbReference type="RuleBase" id="RU003423"/>
    </source>
</evidence>
<dbReference type="PROSITE" id="PS51826">
    <property type="entry name" value="PSBD"/>
    <property type="match status" value="2"/>
</dbReference>
<keyword evidence="4" id="KW-0012">Acyltransferase</keyword>
<dbReference type="InterPro" id="IPR045257">
    <property type="entry name" value="E2/Pdx1"/>
</dbReference>
<comment type="cofactor">
    <cofactor evidence="1 4">
        <name>(R)-lipoate</name>
        <dbReference type="ChEBI" id="CHEBI:83088"/>
    </cofactor>
</comment>
<dbReference type="Pfam" id="PF00364">
    <property type="entry name" value="Biotin_lipoyl"/>
    <property type="match status" value="1"/>
</dbReference>
<dbReference type="OrthoDB" id="9805770at2"/>
<dbReference type="RefSeq" id="WP_109214379.1">
    <property type="nucleotide sequence ID" value="NZ_CAJLEE010000008.1"/>
</dbReference>
<evidence type="ECO:0000256" key="2">
    <source>
        <dbReference type="ARBA" id="ARBA00007317"/>
    </source>
</evidence>
<dbReference type="InterPro" id="IPR000089">
    <property type="entry name" value="Biotin_lipoyl"/>
</dbReference>
<evidence type="ECO:0000256" key="1">
    <source>
        <dbReference type="ARBA" id="ARBA00001938"/>
    </source>
</evidence>
<comment type="caution">
    <text evidence="7">The sequence shown here is derived from an EMBL/GenBank/DDBJ whole genome shotgun (WGS) entry which is preliminary data.</text>
</comment>
<dbReference type="PANTHER" id="PTHR23151:SF90">
    <property type="entry name" value="DIHYDROLIPOYLLYSINE-RESIDUE ACETYLTRANSFERASE COMPONENT OF PYRUVATE DEHYDROGENASE COMPLEX, MITOCHONDRIAL-RELATED"/>
    <property type="match status" value="1"/>
</dbReference>
<dbReference type="GO" id="GO:0006086">
    <property type="term" value="P:pyruvate decarboxylation to acetyl-CoA"/>
    <property type="evidence" value="ECO:0007669"/>
    <property type="project" value="InterPro"/>
</dbReference>
<feature type="domain" description="Peripheral subunit-binding (PSBD)" evidence="6">
    <location>
        <begin position="128"/>
        <end position="168"/>
    </location>
</feature>
<protein>
    <recommendedName>
        <fullName evidence="4">Dihydrolipoamide acetyltransferase component of pyruvate dehydrogenase complex</fullName>
        <ecNumber evidence="4">2.3.1.-</ecNumber>
    </recommendedName>
</protein>
<dbReference type="GO" id="GO:0016746">
    <property type="term" value="F:acyltransferase activity"/>
    <property type="evidence" value="ECO:0007669"/>
    <property type="project" value="UniProtKB-KW"/>
</dbReference>
<dbReference type="AlphaFoldDB" id="A0A2V1JXU2"/>
<organism evidence="7 8">
    <name type="scientific">Eubacterium ramulus</name>
    <dbReference type="NCBI Taxonomy" id="39490"/>
    <lineage>
        <taxon>Bacteria</taxon>
        <taxon>Bacillati</taxon>
        <taxon>Bacillota</taxon>
        <taxon>Clostridia</taxon>
        <taxon>Eubacteriales</taxon>
        <taxon>Eubacteriaceae</taxon>
        <taxon>Eubacterium</taxon>
    </lineage>
</organism>
<feature type="domain" description="Peripheral subunit-binding (PSBD)" evidence="6">
    <location>
        <begin position="165"/>
        <end position="202"/>
    </location>
</feature>
<reference evidence="7 8" key="1">
    <citation type="submission" date="2014-09" db="EMBL/GenBank/DDBJ databases">
        <title>Butyrate-producing bacteria isolated from human gut.</title>
        <authorList>
            <person name="Zhang Q."/>
            <person name="Zhao L."/>
        </authorList>
    </citation>
    <scope>NUCLEOTIDE SEQUENCE [LARGE SCALE GENOMIC DNA]</scope>
    <source>
        <strain evidence="7 8">21</strain>
    </source>
</reference>
<keyword evidence="4 7" id="KW-0808">Transferase</keyword>
<dbReference type="Pfam" id="PF00198">
    <property type="entry name" value="2-oxoacid_dh"/>
    <property type="match status" value="1"/>
</dbReference>
<dbReference type="Gene3D" id="3.30.559.10">
    <property type="entry name" value="Chloramphenicol acetyltransferase-like domain"/>
    <property type="match status" value="1"/>
</dbReference>
<dbReference type="PROSITE" id="PS50968">
    <property type="entry name" value="BIOTINYL_LIPOYL"/>
    <property type="match status" value="1"/>
</dbReference>
<evidence type="ECO:0000259" key="5">
    <source>
        <dbReference type="PROSITE" id="PS50968"/>
    </source>
</evidence>
<dbReference type="Gene3D" id="4.10.320.10">
    <property type="entry name" value="E3-binding domain"/>
    <property type="match status" value="2"/>
</dbReference>
<dbReference type="GO" id="GO:0045254">
    <property type="term" value="C:pyruvate dehydrogenase complex"/>
    <property type="evidence" value="ECO:0007669"/>
    <property type="project" value="InterPro"/>
</dbReference>
<dbReference type="InterPro" id="IPR004167">
    <property type="entry name" value="PSBD"/>
</dbReference>
<dbReference type="Pfam" id="PF02817">
    <property type="entry name" value="E3_binding"/>
    <property type="match status" value="1"/>
</dbReference>
<name>A0A2V1JXU2_EUBRA</name>
<dbReference type="EC" id="2.3.1.-" evidence="4"/>
<dbReference type="SUPFAM" id="SSF47005">
    <property type="entry name" value="Peripheral subunit-binding domain of 2-oxo acid dehydrogenase complex"/>
    <property type="match status" value="2"/>
</dbReference>
<dbReference type="InterPro" id="IPR011053">
    <property type="entry name" value="Single_hybrid_motif"/>
</dbReference>
<evidence type="ECO:0000259" key="6">
    <source>
        <dbReference type="PROSITE" id="PS51826"/>
    </source>
</evidence>
<dbReference type="SUPFAM" id="SSF51230">
    <property type="entry name" value="Single hybrid motif"/>
    <property type="match status" value="1"/>
</dbReference>
<dbReference type="Proteomes" id="UP000245288">
    <property type="component" value="Unassembled WGS sequence"/>
</dbReference>
<sequence length="446" mass="47213">MAEVICMPKLGFNMDEGQLVRWCKAVGEEVKKGEVLFEINTDKTTMPVEATGDGVLLKTMLGENEYADVFTPIAVVGAAGEDADAALAAYGEGAEGGSAPATPAEEENAALVATAAEAAPAVDVKDLKLTPKAKKLVKDEGIDPASLKDIKGTGFRGGITAKDIKASPLARKLAEKSGVDLATVAGTGINGKIMKADVEKAASAAPAAAPAENPDKKILSSVPYKGVRKIIGDKLAESKFTAPHLYFTDAVDTTNMTAFRKQMNEVSDRKITVSDILVYAASKALQKFPGINSSLVDGNIVTYKSTNIGVAVAGDNGLIVPVIKNVQEKTLTAISEENRDLVDRAKEGHLKPEEYSGGTFSISNLGMFGIGNFTAIINPPEAAILSISSVRKTPVVIEEDGEDKIVIRPMMNIQLSVDHRLIDGLLASQFVEYMKELLENPLKILL</sequence>
<dbReference type="InterPro" id="IPR001078">
    <property type="entry name" value="2-oxoacid_DH_actylTfrase"/>
</dbReference>
<dbReference type="EMBL" id="JRFU01000008">
    <property type="protein sequence ID" value="PWE87981.1"/>
    <property type="molecule type" value="Genomic_DNA"/>
</dbReference>
<dbReference type="SUPFAM" id="SSF52777">
    <property type="entry name" value="CoA-dependent acyltransferases"/>
    <property type="match status" value="1"/>
</dbReference>
<feature type="domain" description="Lipoyl-binding" evidence="5">
    <location>
        <begin position="2"/>
        <end position="77"/>
    </location>
</feature>
<keyword evidence="8" id="KW-1185">Reference proteome</keyword>
<comment type="similarity">
    <text evidence="2 4">Belongs to the 2-oxoacid dehydrogenase family.</text>
</comment>
<dbReference type="InterPro" id="IPR023213">
    <property type="entry name" value="CAT-like_dom_sf"/>
</dbReference>
<keyword evidence="3 4" id="KW-0450">Lipoyl</keyword>
<accession>A0A2V1JXU2</accession>
<evidence type="ECO:0000313" key="8">
    <source>
        <dbReference type="Proteomes" id="UP000245288"/>
    </source>
</evidence>
<dbReference type="InterPro" id="IPR003016">
    <property type="entry name" value="2-oxoA_DH_lipoyl-BS"/>
</dbReference>
<dbReference type="PROSITE" id="PS00189">
    <property type="entry name" value="LIPOYL"/>
    <property type="match status" value="1"/>
</dbReference>
<evidence type="ECO:0000256" key="3">
    <source>
        <dbReference type="ARBA" id="ARBA00022823"/>
    </source>
</evidence>
<proteinExistence type="inferred from homology"/>
<evidence type="ECO:0000313" key="7">
    <source>
        <dbReference type="EMBL" id="PWE87981.1"/>
    </source>
</evidence>
<dbReference type="Gene3D" id="2.40.50.100">
    <property type="match status" value="1"/>
</dbReference>
<gene>
    <name evidence="7" type="ORF">LG34_00580</name>
</gene>
<dbReference type="PANTHER" id="PTHR23151">
    <property type="entry name" value="DIHYDROLIPOAMIDE ACETYL/SUCCINYL-TRANSFERASE-RELATED"/>
    <property type="match status" value="1"/>
</dbReference>